<evidence type="ECO:0000256" key="2">
    <source>
        <dbReference type="ARBA" id="ARBA00022448"/>
    </source>
</evidence>
<accession>A0ABU4PMK5</accession>
<dbReference type="Pfam" id="PF00593">
    <property type="entry name" value="TonB_dep_Rec_b-barrel"/>
    <property type="match status" value="1"/>
</dbReference>
<feature type="domain" description="TonB-dependent receptor plug" evidence="16">
    <location>
        <begin position="69"/>
        <end position="157"/>
    </location>
</feature>
<feature type="signal peptide" evidence="14">
    <location>
        <begin position="1"/>
        <end position="30"/>
    </location>
</feature>
<evidence type="ECO:0000256" key="7">
    <source>
        <dbReference type="ARBA" id="ARBA00023004"/>
    </source>
</evidence>
<evidence type="ECO:0000256" key="12">
    <source>
        <dbReference type="PROSITE-ProRule" id="PRU01360"/>
    </source>
</evidence>
<comment type="caution">
    <text evidence="17">The sequence shown here is derived from an EMBL/GenBank/DDBJ whole genome shotgun (WGS) entry which is preliminary data.</text>
</comment>
<evidence type="ECO:0000256" key="5">
    <source>
        <dbReference type="ARBA" id="ARBA00022692"/>
    </source>
</evidence>
<dbReference type="InterPro" id="IPR000531">
    <property type="entry name" value="Beta-barrel_TonB"/>
</dbReference>
<keyword evidence="10 12" id="KW-0472">Membrane</keyword>
<dbReference type="PANTHER" id="PTHR32552">
    <property type="entry name" value="FERRICHROME IRON RECEPTOR-RELATED"/>
    <property type="match status" value="1"/>
</dbReference>
<evidence type="ECO:0000256" key="3">
    <source>
        <dbReference type="ARBA" id="ARBA00022452"/>
    </source>
</evidence>
<dbReference type="Gene3D" id="2.40.170.20">
    <property type="entry name" value="TonB-dependent receptor, beta-barrel domain"/>
    <property type="match status" value="1"/>
</dbReference>
<keyword evidence="7" id="KW-0408">Iron</keyword>
<keyword evidence="4" id="KW-0410">Iron transport</keyword>
<sequence length="797" mass="85180">MAFTKLSGALGARVASGALIAILCAQQAHAQRAETSDTSPAEVAAAEGGDIVVTGQKLGAGKARATFELDRTDIADRPLGADITQSLAKVPGVKVSTGDARGGSFSFELFLRGLNKEQIGLTLDGIPTGDARFNGGSPPQRFIDSSNISTIVVSQSAGDIGAPSRFALGGFIDFRTEEPARDFAVTAEGGVGSFDYNRASLRIDTGTLPGGVAMYGSFSHQRNAVWAGPNARHSNRDHGEFKAVKTFDNGSFLKARVSYNSQFDNDFNIVTLAQFRANPKSDFLNDTLTGIPNQDLNYGGTFGGARRDFLAYLNGKFVLADHVTLAINPYYQTLDGYSLSYQNRHRQLAGADPYAVLGYTATGGAVRPALATTSNPNVVGGPADMRVTPRKRERYGSTAELTIADLVPRNTVRIGGWFDGGTSSEERDFYPILPSTTELAWKGGLPSYVLYNRSTSITTLEFYGQDSFQLVPGIFRLDAGVTWYHIRYKAQSPLEYSAKLDFSQNSPVQPKAAFSLTPLAHLEIFGGFARNFSGIPEDAFLGSTAIIQPGDLKPLQSSNIDGGVRYTAKHLALSAQAFHVHLKNGVGIVPNDPTVTDPIDIQRGNLATRAASILGQTSNGVEVAALATFPWIDAYATYSYQQAKYDDAAIGSRDRLNLASVGIIAGSDVRDIPRNSAYGELTLKPVAGLRLQGNIKYISSRVGGDIIAPTTFQEVAIDRIPGYTLVGAMARYDLPQIGVLKNASIQLNVDNVFDVGYIASVTSATATATETGLPGRSLGRYFIGAPRTVTASFRVRF</sequence>
<name>A0ABU4PMK5_9SPHN</name>
<dbReference type="InterPro" id="IPR037066">
    <property type="entry name" value="Plug_dom_sf"/>
</dbReference>
<keyword evidence="3 12" id="KW-1134">Transmembrane beta strand</keyword>
<dbReference type="PANTHER" id="PTHR32552:SF89">
    <property type="entry name" value="CATECHOLATE SIDEROPHORE RECEPTOR FIU"/>
    <property type="match status" value="1"/>
</dbReference>
<evidence type="ECO:0000256" key="13">
    <source>
        <dbReference type="RuleBase" id="RU003357"/>
    </source>
</evidence>
<evidence type="ECO:0000313" key="17">
    <source>
        <dbReference type="EMBL" id="MDX5984382.1"/>
    </source>
</evidence>
<evidence type="ECO:0000256" key="6">
    <source>
        <dbReference type="ARBA" id="ARBA00022729"/>
    </source>
</evidence>
<evidence type="ECO:0000256" key="11">
    <source>
        <dbReference type="ARBA" id="ARBA00023237"/>
    </source>
</evidence>
<comment type="subcellular location">
    <subcellularLocation>
        <location evidence="1 12">Cell outer membrane</location>
        <topology evidence="1 12">Multi-pass membrane protein</topology>
    </subcellularLocation>
</comment>
<feature type="chain" id="PRO_5045529419" evidence="14">
    <location>
        <begin position="31"/>
        <end position="797"/>
    </location>
</feature>
<gene>
    <name evidence="17" type="ORF">SIL82_08915</name>
</gene>
<dbReference type="EMBL" id="JAWXXV010000001">
    <property type="protein sequence ID" value="MDX5984382.1"/>
    <property type="molecule type" value="Genomic_DNA"/>
</dbReference>
<evidence type="ECO:0000259" key="16">
    <source>
        <dbReference type="Pfam" id="PF07715"/>
    </source>
</evidence>
<evidence type="ECO:0000256" key="14">
    <source>
        <dbReference type="SAM" id="SignalP"/>
    </source>
</evidence>
<keyword evidence="11 12" id="KW-0998">Cell outer membrane</keyword>
<comment type="similarity">
    <text evidence="12 13">Belongs to the TonB-dependent receptor family.</text>
</comment>
<dbReference type="RefSeq" id="WP_083834057.1">
    <property type="nucleotide sequence ID" value="NZ_JAWXXV010000001.1"/>
</dbReference>
<dbReference type="InterPro" id="IPR039426">
    <property type="entry name" value="TonB-dep_rcpt-like"/>
</dbReference>
<dbReference type="InterPro" id="IPR036942">
    <property type="entry name" value="Beta-barrel_TonB_sf"/>
</dbReference>
<dbReference type="Gene3D" id="2.170.130.10">
    <property type="entry name" value="TonB-dependent receptor, plug domain"/>
    <property type="match status" value="1"/>
</dbReference>
<keyword evidence="5 12" id="KW-0812">Transmembrane</keyword>
<evidence type="ECO:0000256" key="10">
    <source>
        <dbReference type="ARBA" id="ARBA00023136"/>
    </source>
</evidence>
<keyword evidence="2 12" id="KW-0813">Transport</keyword>
<keyword evidence="18" id="KW-1185">Reference proteome</keyword>
<evidence type="ECO:0000259" key="15">
    <source>
        <dbReference type="Pfam" id="PF00593"/>
    </source>
</evidence>
<dbReference type="SUPFAM" id="SSF56935">
    <property type="entry name" value="Porins"/>
    <property type="match status" value="1"/>
</dbReference>
<dbReference type="Proteomes" id="UP001279660">
    <property type="component" value="Unassembled WGS sequence"/>
</dbReference>
<keyword evidence="17" id="KW-0675">Receptor</keyword>
<evidence type="ECO:0000256" key="8">
    <source>
        <dbReference type="ARBA" id="ARBA00023065"/>
    </source>
</evidence>
<protein>
    <submittedName>
        <fullName evidence="17">TonB-dependent receptor</fullName>
    </submittedName>
</protein>
<dbReference type="Pfam" id="PF07715">
    <property type="entry name" value="Plug"/>
    <property type="match status" value="1"/>
</dbReference>
<dbReference type="InterPro" id="IPR012910">
    <property type="entry name" value="Plug_dom"/>
</dbReference>
<dbReference type="PROSITE" id="PS52016">
    <property type="entry name" value="TONB_DEPENDENT_REC_3"/>
    <property type="match status" value="1"/>
</dbReference>
<evidence type="ECO:0000256" key="9">
    <source>
        <dbReference type="ARBA" id="ARBA00023077"/>
    </source>
</evidence>
<proteinExistence type="inferred from homology"/>
<evidence type="ECO:0000256" key="4">
    <source>
        <dbReference type="ARBA" id="ARBA00022496"/>
    </source>
</evidence>
<evidence type="ECO:0000256" key="1">
    <source>
        <dbReference type="ARBA" id="ARBA00004571"/>
    </source>
</evidence>
<keyword evidence="6 14" id="KW-0732">Signal</keyword>
<keyword evidence="9 13" id="KW-0798">TonB box</keyword>
<organism evidence="17 18">
    <name type="scientific">Sphingomonas echinoides</name>
    <dbReference type="NCBI Taxonomy" id="59803"/>
    <lineage>
        <taxon>Bacteria</taxon>
        <taxon>Pseudomonadati</taxon>
        <taxon>Pseudomonadota</taxon>
        <taxon>Alphaproteobacteria</taxon>
        <taxon>Sphingomonadales</taxon>
        <taxon>Sphingomonadaceae</taxon>
        <taxon>Sphingomonas</taxon>
    </lineage>
</organism>
<keyword evidence="8" id="KW-0406">Ion transport</keyword>
<feature type="domain" description="TonB-dependent receptor-like beta-barrel" evidence="15">
    <location>
        <begin position="282"/>
        <end position="752"/>
    </location>
</feature>
<evidence type="ECO:0000313" key="18">
    <source>
        <dbReference type="Proteomes" id="UP001279660"/>
    </source>
</evidence>
<reference evidence="17 18" key="1">
    <citation type="submission" date="2023-11" db="EMBL/GenBank/DDBJ databases">
        <title>MicrobeMod: A computational toolkit for identifying prokaryotic methylation and restriction-modification with nanopore sequencing.</title>
        <authorList>
            <person name="Crits-Christoph A."/>
            <person name="Kang S.C."/>
            <person name="Lee H."/>
            <person name="Ostrov N."/>
        </authorList>
    </citation>
    <scope>NUCLEOTIDE SEQUENCE [LARGE SCALE GENOMIC DNA]</scope>
    <source>
        <strain evidence="17 18">ATCC 14820</strain>
    </source>
</reference>